<dbReference type="KEGG" id="alq:C7Y71_001600"/>
<name>A0A5P8E4J4_9BACT</name>
<evidence type="ECO:0000313" key="1">
    <source>
        <dbReference type="EMBL" id="QFQ11818.1"/>
    </source>
</evidence>
<dbReference type="RefSeq" id="WP_111897806.1">
    <property type="nucleotide sequence ID" value="NZ_CP033459.1"/>
</dbReference>
<accession>A0A5P8E4J4</accession>
<dbReference type="Gene3D" id="3.40.630.30">
    <property type="match status" value="1"/>
</dbReference>
<dbReference type="Proteomes" id="UP000249375">
    <property type="component" value="Chromosome"/>
</dbReference>
<reference evidence="1 2" key="1">
    <citation type="submission" date="2018-11" db="EMBL/GenBank/DDBJ databases">
        <authorList>
            <person name="Na S.W."/>
            <person name="Baik M."/>
        </authorList>
    </citation>
    <scope>NUCLEOTIDE SEQUENCE [LARGE SCALE GENOMIC DNA]</scope>
    <source>
        <strain evidence="1 2">E39</strain>
    </source>
</reference>
<keyword evidence="1" id="KW-0808">Transferase</keyword>
<dbReference type="InterPro" id="IPR016181">
    <property type="entry name" value="Acyl_CoA_acyltransferase"/>
</dbReference>
<dbReference type="SUPFAM" id="SSF55729">
    <property type="entry name" value="Acyl-CoA N-acyltransferases (Nat)"/>
    <property type="match status" value="1"/>
</dbReference>
<keyword evidence="2" id="KW-1185">Reference proteome</keyword>
<dbReference type="GO" id="GO:0016740">
    <property type="term" value="F:transferase activity"/>
    <property type="evidence" value="ECO:0007669"/>
    <property type="project" value="UniProtKB-KW"/>
</dbReference>
<dbReference type="AlphaFoldDB" id="A0A5P8E4J4"/>
<dbReference type="EMBL" id="CP033459">
    <property type="protein sequence ID" value="QFQ11818.1"/>
    <property type="molecule type" value="Genomic_DNA"/>
</dbReference>
<sequence>MTELFPYKDSDHREDWNRFVRESVNATFLLDRNYMDYHKDRFSDCSLVLTNNNRIIGLFPANATKSDACIYSHQGLTYGGLIVGNGTTSSEVFKMLDAICAYYKNIGFKKLIYKEIPSIYHSYPSAADQYWLFRAQALLKSRSISSVVPLNTPLPFSNLRQRKIKKAACAGHIVKLNDSSLEAFWGLLTENLLKNHHTHPVHTLQEIIHLKNKFPLNIRFHSVADSNNAMLGGCVVYETKNVAHIQYIAANAKGKDSCALDLLFYELTYYYRQLNNFKYLDYGISTEDGGNVLNNGLLFQKEGFGARAICYDTYELNLQNLSESFYT</sequence>
<proteinExistence type="predicted"/>
<evidence type="ECO:0000313" key="2">
    <source>
        <dbReference type="Proteomes" id="UP000249375"/>
    </source>
</evidence>
<gene>
    <name evidence="1" type="ORF">C7Y71_001600</name>
</gene>
<organism evidence="1 2">
    <name type="scientific">Pseudoprevotella muciniphila</name>
    <dbReference type="NCBI Taxonomy" id="2133944"/>
    <lineage>
        <taxon>Bacteria</taxon>
        <taxon>Pseudomonadati</taxon>
        <taxon>Bacteroidota</taxon>
        <taxon>Bacteroidia</taxon>
        <taxon>Bacteroidales</taxon>
        <taxon>Prevotellaceae</taxon>
        <taxon>Pseudoprevotella</taxon>
    </lineage>
</organism>
<dbReference type="OrthoDB" id="9808687at2"/>
<protein>
    <submittedName>
        <fullName evidence="1">GNAT family N-acetyltransferase</fullName>
    </submittedName>
</protein>